<reference evidence="1 2" key="1">
    <citation type="journal article" date="2017" name="Nature">
        <title>The Apostasia genome and the evolution of orchids.</title>
        <authorList>
            <person name="Zhang G.Q."/>
            <person name="Liu K.W."/>
            <person name="Li Z."/>
            <person name="Lohaus R."/>
            <person name="Hsiao Y.Y."/>
            <person name="Niu S.C."/>
            <person name="Wang J.Y."/>
            <person name="Lin Y.C."/>
            <person name="Xu Q."/>
            <person name="Chen L.J."/>
            <person name="Yoshida K."/>
            <person name="Fujiwara S."/>
            <person name="Wang Z.W."/>
            <person name="Zhang Y.Q."/>
            <person name="Mitsuda N."/>
            <person name="Wang M."/>
            <person name="Liu G.H."/>
            <person name="Pecoraro L."/>
            <person name="Huang H.X."/>
            <person name="Xiao X.J."/>
            <person name="Lin M."/>
            <person name="Wu X.Y."/>
            <person name="Wu W.L."/>
            <person name="Chen Y.Y."/>
            <person name="Chang S.B."/>
            <person name="Sakamoto S."/>
            <person name="Ohme-Takagi M."/>
            <person name="Yagi M."/>
            <person name="Zeng S.J."/>
            <person name="Shen C.Y."/>
            <person name="Yeh C.M."/>
            <person name="Luo Y.B."/>
            <person name="Tsai W.C."/>
            <person name="Van de Peer Y."/>
            <person name="Liu Z.J."/>
        </authorList>
    </citation>
    <scope>NUCLEOTIDE SEQUENCE [LARGE SCALE GENOMIC DNA]</scope>
    <source>
        <strain evidence="2">cv. Shenzhen</strain>
        <tissue evidence="1">Stem</tissue>
    </source>
</reference>
<accession>A0A2I0AHS5</accession>
<name>A0A2I0AHS5_9ASPA</name>
<sequence>MSWGGRLCSSCSGRPPEPSSTRYDRCLSSISSAGHVPVASAVLCRLVSPLSHGADAMAFKDTLKDWNWDAFSALFAWKRRESPAIGEAEGNTVFEVGASSFVNWREKWVLASQRALRHNASQCLNVDGFRSVLLPQDHEFLAFVSSLREKRSTNVYLMCLSEQITRQKGTRSPSFLTFSASEPFFFSFSFFRASWSSEVVLGEDRDEEEDVASKEFSGEEGLDGGGLFFVGSLERKLFVCWPLRARRGGRASPGL</sequence>
<gene>
    <name evidence="1" type="ORF">AXF42_Ash003725</name>
</gene>
<keyword evidence="2" id="KW-1185">Reference proteome</keyword>
<dbReference type="Proteomes" id="UP000236161">
    <property type="component" value="Unassembled WGS sequence"/>
</dbReference>
<evidence type="ECO:0000313" key="1">
    <source>
        <dbReference type="EMBL" id="PKA55088.1"/>
    </source>
</evidence>
<proteinExistence type="predicted"/>
<dbReference type="EMBL" id="KZ451980">
    <property type="protein sequence ID" value="PKA55088.1"/>
    <property type="molecule type" value="Genomic_DNA"/>
</dbReference>
<dbReference type="AlphaFoldDB" id="A0A2I0AHS5"/>
<organism evidence="1 2">
    <name type="scientific">Apostasia shenzhenica</name>
    <dbReference type="NCBI Taxonomy" id="1088818"/>
    <lineage>
        <taxon>Eukaryota</taxon>
        <taxon>Viridiplantae</taxon>
        <taxon>Streptophyta</taxon>
        <taxon>Embryophyta</taxon>
        <taxon>Tracheophyta</taxon>
        <taxon>Spermatophyta</taxon>
        <taxon>Magnoliopsida</taxon>
        <taxon>Liliopsida</taxon>
        <taxon>Asparagales</taxon>
        <taxon>Orchidaceae</taxon>
        <taxon>Apostasioideae</taxon>
        <taxon>Apostasia</taxon>
    </lineage>
</organism>
<protein>
    <submittedName>
        <fullName evidence="1">Uncharacterized protein</fullName>
    </submittedName>
</protein>
<evidence type="ECO:0000313" key="2">
    <source>
        <dbReference type="Proteomes" id="UP000236161"/>
    </source>
</evidence>